<protein>
    <submittedName>
        <fullName evidence="2">Uncharacterized protein</fullName>
    </submittedName>
</protein>
<reference evidence="2" key="1">
    <citation type="submission" date="2021-02" db="EMBL/GenBank/DDBJ databases">
        <authorList>
            <person name="Nowell W R."/>
        </authorList>
    </citation>
    <scope>NUCLEOTIDE SEQUENCE</scope>
</reference>
<evidence type="ECO:0000256" key="1">
    <source>
        <dbReference type="SAM" id="MobiDB-lite"/>
    </source>
</evidence>
<evidence type="ECO:0000313" key="2">
    <source>
        <dbReference type="EMBL" id="CAF1319110.1"/>
    </source>
</evidence>
<name>A0A815ERY7_9BILA</name>
<evidence type="ECO:0000313" key="3">
    <source>
        <dbReference type="Proteomes" id="UP000663864"/>
    </source>
</evidence>
<sequence>MSRKRGNGRRSNNNFPRKPSNGERSFDDPNLQESLKSNSYGTYTPLVSFAPPSAEVDDESTYYTVNLQLSPVEMGIMARNDHWQQQFKGLGAFNHYFGLLTTTANGYELCDVWDGYFHLTLVKFRTSIPPDDLECLFRSFTSHACSPAIPNLLFRGSQLAVHPGTTPIQDLLNDIRKQAKASNWNLTPIDKLHVTIRKYSNTQIDIKAIPIKHLPIEFHCSRLEIKQTREQGLARYEKARKEGNNYQWWSGVTVIDGTCSGCRKWILSQD</sequence>
<proteinExistence type="predicted"/>
<dbReference type="Proteomes" id="UP000663864">
    <property type="component" value="Unassembled WGS sequence"/>
</dbReference>
<comment type="caution">
    <text evidence="2">The sequence shown here is derived from an EMBL/GenBank/DDBJ whole genome shotgun (WGS) entry which is preliminary data.</text>
</comment>
<gene>
    <name evidence="2" type="ORF">ZHD862_LOCUS28912</name>
</gene>
<dbReference type="EMBL" id="CAJNOT010002477">
    <property type="protein sequence ID" value="CAF1319110.1"/>
    <property type="molecule type" value="Genomic_DNA"/>
</dbReference>
<accession>A0A815ERY7</accession>
<feature type="region of interest" description="Disordered" evidence="1">
    <location>
        <begin position="1"/>
        <end position="31"/>
    </location>
</feature>
<dbReference type="AlphaFoldDB" id="A0A815ERY7"/>
<organism evidence="2 3">
    <name type="scientific">Rotaria sordida</name>
    <dbReference type="NCBI Taxonomy" id="392033"/>
    <lineage>
        <taxon>Eukaryota</taxon>
        <taxon>Metazoa</taxon>
        <taxon>Spiralia</taxon>
        <taxon>Gnathifera</taxon>
        <taxon>Rotifera</taxon>
        <taxon>Eurotatoria</taxon>
        <taxon>Bdelloidea</taxon>
        <taxon>Philodinida</taxon>
        <taxon>Philodinidae</taxon>
        <taxon>Rotaria</taxon>
    </lineage>
</organism>